<proteinExistence type="predicted"/>
<name>A0A1G9EHI5_9PSED</name>
<protein>
    <recommendedName>
        <fullName evidence="2">Inner membrane protein YgaP-like transmembrane domain-containing protein</fullName>
    </recommendedName>
</protein>
<feature type="compositionally biased region" description="Polar residues" evidence="1">
    <location>
        <begin position="106"/>
        <end position="117"/>
    </location>
</feature>
<dbReference type="EMBL" id="FNFD01000010">
    <property type="protein sequence ID" value="SDK75586.1"/>
    <property type="molecule type" value="Genomic_DNA"/>
</dbReference>
<dbReference type="Pfam" id="PF11127">
    <property type="entry name" value="YgaP-like_TM"/>
    <property type="match status" value="1"/>
</dbReference>
<evidence type="ECO:0000313" key="3">
    <source>
        <dbReference type="EMBL" id="SDK75586.1"/>
    </source>
</evidence>
<feature type="region of interest" description="Disordered" evidence="1">
    <location>
        <begin position="94"/>
        <end position="117"/>
    </location>
</feature>
<reference evidence="3 4" key="1">
    <citation type="submission" date="2016-10" db="EMBL/GenBank/DDBJ databases">
        <authorList>
            <person name="de Groot N.N."/>
        </authorList>
    </citation>
    <scope>NUCLEOTIDE SEQUENCE [LARGE SCALE GENOMIC DNA]</scope>
    <source>
        <strain evidence="3 4">JCM 21544</strain>
    </source>
</reference>
<accession>A0A1G9EHI5</accession>
<gene>
    <name evidence="3" type="ORF">SAMN05216186_11064</name>
</gene>
<evidence type="ECO:0000313" key="4">
    <source>
        <dbReference type="Proteomes" id="UP000198706"/>
    </source>
</evidence>
<dbReference type="Proteomes" id="UP000198706">
    <property type="component" value="Unassembled WGS sequence"/>
</dbReference>
<keyword evidence="4" id="KW-1185">Reference proteome</keyword>
<dbReference type="STRING" id="137658.SAMN05216186_11064"/>
<feature type="domain" description="Inner membrane protein YgaP-like transmembrane" evidence="2">
    <location>
        <begin position="14"/>
        <end position="67"/>
    </location>
</feature>
<evidence type="ECO:0000259" key="2">
    <source>
        <dbReference type="Pfam" id="PF11127"/>
    </source>
</evidence>
<sequence>MKTSSLPGQRHTFEPNVHGWERTASIAGGLVLLGKGLRKGGIVGMVQAAMGGMTLLRGLTGRCAVKRAISEARDHLHDAQLDVRGSDLGALRSSAEAATSTATVTGNDSLTSPRAGL</sequence>
<feature type="compositionally biased region" description="Low complexity" evidence="1">
    <location>
        <begin position="94"/>
        <end position="105"/>
    </location>
</feature>
<dbReference type="AlphaFoldDB" id="A0A1G9EHI5"/>
<dbReference type="InterPro" id="IPR021309">
    <property type="entry name" value="YgaP-like_TM"/>
</dbReference>
<evidence type="ECO:0000256" key="1">
    <source>
        <dbReference type="SAM" id="MobiDB-lite"/>
    </source>
</evidence>
<organism evidence="3 4">
    <name type="scientific">Pseudomonas indica</name>
    <dbReference type="NCBI Taxonomy" id="137658"/>
    <lineage>
        <taxon>Bacteria</taxon>
        <taxon>Pseudomonadati</taxon>
        <taxon>Pseudomonadota</taxon>
        <taxon>Gammaproteobacteria</taxon>
        <taxon>Pseudomonadales</taxon>
        <taxon>Pseudomonadaceae</taxon>
        <taxon>Pseudomonas</taxon>
    </lineage>
</organism>
<dbReference type="RefSeq" id="WP_084339627.1">
    <property type="nucleotide sequence ID" value="NZ_FNFD01000010.1"/>
</dbReference>